<evidence type="ECO:0000313" key="6">
    <source>
        <dbReference type="EMBL" id="SAQ09186.1"/>
    </source>
</evidence>
<comment type="caution">
    <text evidence="6">The sequence shown here is derived from an EMBL/GenBank/DDBJ whole genome shotgun (WGS) entry which is preliminary data.</text>
</comment>
<keyword evidence="3" id="KW-0815">Transposition</keyword>
<comment type="similarity">
    <text evidence="2">Belongs to the transposase mutator family.</text>
</comment>
<evidence type="ECO:0000256" key="4">
    <source>
        <dbReference type="ARBA" id="ARBA00023125"/>
    </source>
</evidence>
<comment type="function">
    <text evidence="1">Required for the transposition of the insertion element.</text>
</comment>
<dbReference type="EMBL" id="FLAC01000026">
    <property type="protein sequence ID" value="SAQ09186.1"/>
    <property type="molecule type" value="Genomic_DNA"/>
</dbReference>
<reference evidence="6 7" key="1">
    <citation type="submission" date="2016-05" db="EMBL/GenBank/DDBJ databases">
        <authorList>
            <consortium name="Pathogen Informatics"/>
        </authorList>
    </citation>
    <scope>NUCLEOTIDE SEQUENCE [LARGE SCALE GENOMIC DNA]</scope>
    <source>
        <strain evidence="6 7">2880STDY5682802</strain>
    </source>
</reference>
<keyword evidence="4" id="KW-0238">DNA-binding</keyword>
<dbReference type="GO" id="GO:0004803">
    <property type="term" value="F:transposase activity"/>
    <property type="evidence" value="ECO:0007669"/>
    <property type="project" value="InterPro"/>
</dbReference>
<accession>A0A8G2EAC0</accession>
<dbReference type="Pfam" id="PF00872">
    <property type="entry name" value="Transposase_mut"/>
    <property type="match status" value="1"/>
</dbReference>
<organism evidence="6 7">
    <name type="scientific">Raoultella planticola</name>
    <name type="common">Klebsiella planticola</name>
    <dbReference type="NCBI Taxonomy" id="575"/>
    <lineage>
        <taxon>Bacteria</taxon>
        <taxon>Pseudomonadati</taxon>
        <taxon>Pseudomonadota</taxon>
        <taxon>Gammaproteobacteria</taxon>
        <taxon>Enterobacterales</taxon>
        <taxon>Enterobacteriaceae</taxon>
        <taxon>Klebsiella/Raoultella group</taxon>
        <taxon>Raoultella</taxon>
    </lineage>
</organism>
<name>A0A8G2EAC0_RAOPL</name>
<dbReference type="GO" id="GO:0003677">
    <property type="term" value="F:DNA binding"/>
    <property type="evidence" value="ECO:0007669"/>
    <property type="project" value="UniProtKB-KW"/>
</dbReference>
<keyword evidence="5" id="KW-0233">DNA recombination</keyword>
<dbReference type="InterPro" id="IPR001207">
    <property type="entry name" value="Transposase_mutator"/>
</dbReference>
<sequence>MMDETEADVLAYFGFSKARRVKIHSMNTLKRLNREVKRRPDVVGIFPNEESIMRLHGAVLTERNEEWLLQNRYLPQHSMAEIDQPAENEVLEALPLSA</sequence>
<dbReference type="Proteomes" id="UP000078124">
    <property type="component" value="Unassembled WGS sequence"/>
</dbReference>
<dbReference type="AlphaFoldDB" id="A0A8G2EAC0"/>
<evidence type="ECO:0000256" key="1">
    <source>
        <dbReference type="ARBA" id="ARBA00002190"/>
    </source>
</evidence>
<gene>
    <name evidence="6" type="ORF">SAMEA2273876_04861</name>
</gene>
<protein>
    <submittedName>
        <fullName evidence="6">Transposase and inactivated derivatives</fullName>
    </submittedName>
</protein>
<dbReference type="GO" id="GO:0006313">
    <property type="term" value="P:DNA transposition"/>
    <property type="evidence" value="ECO:0007669"/>
    <property type="project" value="InterPro"/>
</dbReference>
<proteinExistence type="inferred from homology"/>
<evidence type="ECO:0000313" key="7">
    <source>
        <dbReference type="Proteomes" id="UP000078124"/>
    </source>
</evidence>
<evidence type="ECO:0000256" key="2">
    <source>
        <dbReference type="ARBA" id="ARBA00010961"/>
    </source>
</evidence>
<evidence type="ECO:0000256" key="5">
    <source>
        <dbReference type="ARBA" id="ARBA00023172"/>
    </source>
</evidence>
<evidence type="ECO:0000256" key="3">
    <source>
        <dbReference type="ARBA" id="ARBA00022578"/>
    </source>
</evidence>